<proteinExistence type="predicted"/>
<gene>
    <name evidence="2" type="ORF">LCPAC202_02720</name>
</gene>
<sequence length="125" mass="14989">MSQFKKDIIYPGYEFTRGEMELDQKFDDCLMISYQNINESTIKILYDESVDRDELLKEIPVNWKKWEKAGKLKINLELFTTDSVEYRRSVYITEVILKDEREELIRKLNKLKARIKSSKSNNNQI</sequence>
<keyword evidence="1" id="KW-0175">Coiled coil</keyword>
<feature type="coiled-coil region" evidence="1">
    <location>
        <begin position="94"/>
        <end position="121"/>
    </location>
</feature>
<name>A0A481Z616_9VIRU</name>
<evidence type="ECO:0000256" key="1">
    <source>
        <dbReference type="SAM" id="Coils"/>
    </source>
</evidence>
<organism evidence="2">
    <name type="scientific">Pithovirus LCPAC202</name>
    <dbReference type="NCBI Taxonomy" id="2506592"/>
    <lineage>
        <taxon>Viruses</taxon>
        <taxon>Pithoviruses</taxon>
    </lineage>
</organism>
<protein>
    <submittedName>
        <fullName evidence="2">Uncharacterized protein</fullName>
    </submittedName>
</protein>
<accession>A0A481Z616</accession>
<dbReference type="EMBL" id="MK500522">
    <property type="protein sequence ID" value="QBK91298.1"/>
    <property type="molecule type" value="Genomic_DNA"/>
</dbReference>
<evidence type="ECO:0000313" key="2">
    <source>
        <dbReference type="EMBL" id="QBK91298.1"/>
    </source>
</evidence>
<reference evidence="2" key="1">
    <citation type="journal article" date="2019" name="MBio">
        <title>Virus Genomes from Deep Sea Sediments Expand the Ocean Megavirome and Support Independent Origins of Viral Gigantism.</title>
        <authorList>
            <person name="Backstrom D."/>
            <person name="Yutin N."/>
            <person name="Jorgensen S.L."/>
            <person name="Dharamshi J."/>
            <person name="Homa F."/>
            <person name="Zaremba-Niedwiedzka K."/>
            <person name="Spang A."/>
            <person name="Wolf Y.I."/>
            <person name="Koonin E.V."/>
            <person name="Ettema T.J."/>
        </authorList>
    </citation>
    <scope>NUCLEOTIDE SEQUENCE</scope>
</reference>